<dbReference type="AlphaFoldDB" id="G7YXE3"/>
<accession>G7YXE3</accession>
<evidence type="ECO:0000313" key="2">
    <source>
        <dbReference type="Proteomes" id="UP000008909"/>
    </source>
</evidence>
<sequence length="203" mass="22568">MLRFMDSPVTVVKGAAIGEGIRSSVAAGSGLRRRGRHYDELLIVYITGRELADSSPKPAVVNLICFVIFNGKLCYSLLQNLTYGHKPSSCTWLTCLKTARITSGDTVTRSMQMISTRVIVESHCVRKGLDSKEHKSFIANKRVCSNSKEPRGAERFTCSHSDSLRNWIDQILYSSLEGITVGQKQLSLMNHVQSEKVLSQQCK</sequence>
<keyword evidence="2" id="KW-1185">Reference proteome</keyword>
<reference key="2">
    <citation type="submission" date="2011-10" db="EMBL/GenBank/DDBJ databases">
        <title>The genome and transcriptome sequence of Clonorchis sinensis provide insights into the carcinogenic liver fluke.</title>
        <authorList>
            <person name="Wang X."/>
            <person name="Huang Y."/>
            <person name="Chen W."/>
            <person name="Liu H."/>
            <person name="Guo L."/>
            <person name="Chen Y."/>
            <person name="Luo F."/>
            <person name="Zhou W."/>
            <person name="Sun J."/>
            <person name="Mao Q."/>
            <person name="Liang P."/>
            <person name="Zhou C."/>
            <person name="Tian Y."/>
            <person name="Men J."/>
            <person name="Lv X."/>
            <person name="Huang L."/>
            <person name="Zhou J."/>
            <person name="Hu Y."/>
            <person name="Li R."/>
            <person name="Zhang F."/>
            <person name="Lei H."/>
            <person name="Li X."/>
            <person name="Hu X."/>
            <person name="Liang C."/>
            <person name="Xu J."/>
            <person name="Wu Z."/>
            <person name="Yu X."/>
        </authorList>
    </citation>
    <scope>NUCLEOTIDE SEQUENCE</scope>
    <source>
        <strain>Henan</strain>
    </source>
</reference>
<reference evidence="1" key="1">
    <citation type="journal article" date="2011" name="Genome Biol.">
        <title>The draft genome of the carcinogenic human liver fluke Clonorchis sinensis.</title>
        <authorList>
            <person name="Wang X."/>
            <person name="Chen W."/>
            <person name="Huang Y."/>
            <person name="Sun J."/>
            <person name="Men J."/>
            <person name="Liu H."/>
            <person name="Luo F."/>
            <person name="Guo L."/>
            <person name="Lv X."/>
            <person name="Deng C."/>
            <person name="Zhou C."/>
            <person name="Fan Y."/>
            <person name="Li X."/>
            <person name="Huang L."/>
            <person name="Hu Y."/>
            <person name="Liang C."/>
            <person name="Hu X."/>
            <person name="Xu J."/>
            <person name="Yu X."/>
        </authorList>
    </citation>
    <scope>NUCLEOTIDE SEQUENCE [LARGE SCALE GENOMIC DNA]</scope>
    <source>
        <strain evidence="1">Henan</strain>
    </source>
</reference>
<gene>
    <name evidence="1" type="ORF">CLF_112981</name>
</gene>
<dbReference type="EMBL" id="DF144901">
    <property type="protein sequence ID" value="GAA57623.1"/>
    <property type="molecule type" value="Genomic_DNA"/>
</dbReference>
<evidence type="ECO:0000313" key="1">
    <source>
        <dbReference type="EMBL" id="GAA57623.1"/>
    </source>
</evidence>
<protein>
    <submittedName>
        <fullName evidence="1">Uncharacterized protein</fullName>
    </submittedName>
</protein>
<organism evidence="1 2">
    <name type="scientific">Clonorchis sinensis</name>
    <name type="common">Chinese liver fluke</name>
    <dbReference type="NCBI Taxonomy" id="79923"/>
    <lineage>
        <taxon>Eukaryota</taxon>
        <taxon>Metazoa</taxon>
        <taxon>Spiralia</taxon>
        <taxon>Lophotrochozoa</taxon>
        <taxon>Platyhelminthes</taxon>
        <taxon>Trematoda</taxon>
        <taxon>Digenea</taxon>
        <taxon>Opisthorchiida</taxon>
        <taxon>Opisthorchiata</taxon>
        <taxon>Opisthorchiidae</taxon>
        <taxon>Clonorchis</taxon>
    </lineage>
</organism>
<name>G7YXE3_CLOSI</name>
<dbReference type="Proteomes" id="UP000008909">
    <property type="component" value="Unassembled WGS sequence"/>
</dbReference>
<proteinExistence type="predicted"/>